<evidence type="ECO:0000313" key="2">
    <source>
        <dbReference type="Proteomes" id="UP001372338"/>
    </source>
</evidence>
<dbReference type="AlphaFoldDB" id="A0AAN9F1Z4"/>
<name>A0AAN9F1Z4_CROPI</name>
<accession>A0AAN9F1Z4</accession>
<dbReference type="Proteomes" id="UP001372338">
    <property type="component" value="Unassembled WGS sequence"/>
</dbReference>
<gene>
    <name evidence="1" type="ORF">RIF29_20912</name>
</gene>
<organism evidence="1 2">
    <name type="scientific">Crotalaria pallida</name>
    <name type="common">Smooth rattlebox</name>
    <name type="synonym">Crotalaria striata</name>
    <dbReference type="NCBI Taxonomy" id="3830"/>
    <lineage>
        <taxon>Eukaryota</taxon>
        <taxon>Viridiplantae</taxon>
        <taxon>Streptophyta</taxon>
        <taxon>Embryophyta</taxon>
        <taxon>Tracheophyta</taxon>
        <taxon>Spermatophyta</taxon>
        <taxon>Magnoliopsida</taxon>
        <taxon>eudicotyledons</taxon>
        <taxon>Gunneridae</taxon>
        <taxon>Pentapetalae</taxon>
        <taxon>rosids</taxon>
        <taxon>fabids</taxon>
        <taxon>Fabales</taxon>
        <taxon>Fabaceae</taxon>
        <taxon>Papilionoideae</taxon>
        <taxon>50 kb inversion clade</taxon>
        <taxon>genistoids sensu lato</taxon>
        <taxon>core genistoids</taxon>
        <taxon>Crotalarieae</taxon>
        <taxon>Crotalaria</taxon>
    </lineage>
</organism>
<proteinExistence type="predicted"/>
<comment type="caution">
    <text evidence="1">The sequence shown here is derived from an EMBL/GenBank/DDBJ whole genome shotgun (WGS) entry which is preliminary data.</text>
</comment>
<protein>
    <submittedName>
        <fullName evidence="1">Uncharacterized protein</fullName>
    </submittedName>
</protein>
<dbReference type="EMBL" id="JAYWIO010000004">
    <property type="protein sequence ID" value="KAK7268217.1"/>
    <property type="molecule type" value="Genomic_DNA"/>
</dbReference>
<sequence length="172" mass="19023">MWYTNVVGTGSNAVVSSALQTRIVLSPPRLQILNSERDWNGASRLPLYPSFLHSPGLEPIVETAVVPACMEKRMRLCGDGIRVAQQKRFIECQWRGVTEVRIFDPNHTLQGAAPDTRTCRFVLADLQTGGPADYHGGHPMPLPARIDPEAEELEELDEALDDLPDGAFEAMQ</sequence>
<evidence type="ECO:0000313" key="1">
    <source>
        <dbReference type="EMBL" id="KAK7268217.1"/>
    </source>
</evidence>
<reference evidence="1 2" key="1">
    <citation type="submission" date="2024-01" db="EMBL/GenBank/DDBJ databases">
        <title>The genomes of 5 underutilized Papilionoideae crops provide insights into root nodulation and disease resistanc.</title>
        <authorList>
            <person name="Yuan L."/>
        </authorList>
    </citation>
    <scope>NUCLEOTIDE SEQUENCE [LARGE SCALE GENOMIC DNA]</scope>
    <source>
        <strain evidence="1">ZHUSHIDOU_FW_LH</strain>
        <tissue evidence="1">Leaf</tissue>
    </source>
</reference>
<keyword evidence="2" id="KW-1185">Reference proteome</keyword>